<dbReference type="GO" id="GO:0008474">
    <property type="term" value="F:palmitoyl-(protein) hydrolase activity"/>
    <property type="evidence" value="ECO:0007669"/>
    <property type="project" value="TreeGrafter"/>
</dbReference>
<evidence type="ECO:0000313" key="5">
    <source>
        <dbReference type="Proteomes" id="UP001139450"/>
    </source>
</evidence>
<feature type="domain" description="Phospholipase/carboxylesterase/thioesterase" evidence="3">
    <location>
        <begin position="21"/>
        <end position="204"/>
    </location>
</feature>
<evidence type="ECO:0000259" key="3">
    <source>
        <dbReference type="Pfam" id="PF02230"/>
    </source>
</evidence>
<dbReference type="RefSeq" id="WP_245131156.1">
    <property type="nucleotide sequence ID" value="NZ_JALJEJ010000007.1"/>
</dbReference>
<gene>
    <name evidence="4" type="ORF">MUY27_14855</name>
</gene>
<sequence>MYTHSYQVVTAGANLSQAEGALVMIHGRGGSAQNIIGLADELNIPKLALYAPQATNHSWYPYSFMAPEEQNEPALSSALETIDKLVKQIIADGIPANKIFFLGFSQGACLTSEYIARNAQQYGGAVIFTGGVIGEELDLANYKGDFKQTPVLLTTGDPDPHVPVTRVEETADIFKKLNADFTLQVYKGRPHTITMQELKLAKQYVFEKASLNA</sequence>
<accession>A0A9X1X5M7</accession>
<dbReference type="Gene3D" id="3.40.50.1820">
    <property type="entry name" value="alpha/beta hydrolase"/>
    <property type="match status" value="1"/>
</dbReference>
<organism evidence="4 5">
    <name type="scientific">Mucilaginibacter straminoryzae</name>
    <dbReference type="NCBI Taxonomy" id="2932774"/>
    <lineage>
        <taxon>Bacteria</taxon>
        <taxon>Pseudomonadati</taxon>
        <taxon>Bacteroidota</taxon>
        <taxon>Sphingobacteriia</taxon>
        <taxon>Sphingobacteriales</taxon>
        <taxon>Sphingobacteriaceae</taxon>
        <taxon>Mucilaginibacter</taxon>
    </lineage>
</organism>
<keyword evidence="5" id="KW-1185">Reference proteome</keyword>
<dbReference type="AlphaFoldDB" id="A0A9X1X5M7"/>
<dbReference type="GO" id="GO:0052689">
    <property type="term" value="F:carboxylic ester hydrolase activity"/>
    <property type="evidence" value="ECO:0007669"/>
    <property type="project" value="TreeGrafter"/>
</dbReference>
<dbReference type="InterPro" id="IPR003140">
    <property type="entry name" value="PLipase/COase/thioEstase"/>
</dbReference>
<dbReference type="Pfam" id="PF02230">
    <property type="entry name" value="Abhydrolase_2"/>
    <property type="match status" value="1"/>
</dbReference>
<dbReference type="EMBL" id="JALJEJ010000007">
    <property type="protein sequence ID" value="MCJ8210996.1"/>
    <property type="molecule type" value="Genomic_DNA"/>
</dbReference>
<dbReference type="Proteomes" id="UP001139450">
    <property type="component" value="Unassembled WGS sequence"/>
</dbReference>
<evidence type="ECO:0000256" key="2">
    <source>
        <dbReference type="ARBA" id="ARBA00022801"/>
    </source>
</evidence>
<dbReference type="SUPFAM" id="SSF53474">
    <property type="entry name" value="alpha/beta-Hydrolases"/>
    <property type="match status" value="1"/>
</dbReference>
<evidence type="ECO:0000313" key="4">
    <source>
        <dbReference type="EMBL" id="MCJ8210996.1"/>
    </source>
</evidence>
<dbReference type="PANTHER" id="PTHR10655">
    <property type="entry name" value="LYSOPHOSPHOLIPASE-RELATED"/>
    <property type="match status" value="1"/>
</dbReference>
<proteinExistence type="inferred from homology"/>
<dbReference type="GO" id="GO:0005737">
    <property type="term" value="C:cytoplasm"/>
    <property type="evidence" value="ECO:0007669"/>
    <property type="project" value="TreeGrafter"/>
</dbReference>
<dbReference type="InterPro" id="IPR050565">
    <property type="entry name" value="LYPA1-2/EST-like"/>
</dbReference>
<keyword evidence="2 4" id="KW-0378">Hydrolase</keyword>
<dbReference type="InterPro" id="IPR029058">
    <property type="entry name" value="AB_hydrolase_fold"/>
</dbReference>
<reference evidence="4" key="1">
    <citation type="submission" date="2022-04" db="EMBL/GenBank/DDBJ databases">
        <title>Mucilaginibacter sp. RS28 isolated from freshwater.</title>
        <authorList>
            <person name="Ko S.-R."/>
        </authorList>
    </citation>
    <scope>NUCLEOTIDE SEQUENCE</scope>
    <source>
        <strain evidence="4">RS28</strain>
    </source>
</reference>
<name>A0A9X1X5M7_9SPHI</name>
<dbReference type="PANTHER" id="PTHR10655:SF17">
    <property type="entry name" value="LYSOPHOSPHOLIPASE-LIKE PROTEIN 1"/>
    <property type="match status" value="1"/>
</dbReference>
<comment type="similarity">
    <text evidence="1">Belongs to the AB hydrolase superfamily. AB hydrolase 2 family.</text>
</comment>
<comment type="caution">
    <text evidence="4">The sequence shown here is derived from an EMBL/GenBank/DDBJ whole genome shotgun (WGS) entry which is preliminary data.</text>
</comment>
<protein>
    <submittedName>
        <fullName evidence="4">Dienelactone hydrolase family protein</fullName>
    </submittedName>
</protein>
<evidence type="ECO:0000256" key="1">
    <source>
        <dbReference type="ARBA" id="ARBA00006499"/>
    </source>
</evidence>